<evidence type="ECO:0000256" key="3">
    <source>
        <dbReference type="ARBA" id="ARBA00006576"/>
    </source>
</evidence>
<dbReference type="InterPro" id="IPR050202">
    <property type="entry name" value="Cyt/Deoxycyt_deaminase"/>
</dbReference>
<evidence type="ECO:0000259" key="16">
    <source>
        <dbReference type="PROSITE" id="PS51747"/>
    </source>
</evidence>
<dbReference type="GO" id="GO:0055086">
    <property type="term" value="P:nucleobase-containing small molecule metabolic process"/>
    <property type="evidence" value="ECO:0007669"/>
    <property type="project" value="UniProtKB-ARBA"/>
</dbReference>
<dbReference type="NCBIfam" id="TIGR01354">
    <property type="entry name" value="cyt_deam_tetra"/>
    <property type="match status" value="1"/>
</dbReference>
<dbReference type="GO" id="GO:0008270">
    <property type="term" value="F:zinc ion binding"/>
    <property type="evidence" value="ECO:0007669"/>
    <property type="project" value="UniProtKB-UniRule"/>
</dbReference>
<dbReference type="FunFam" id="3.40.140.10:FF:000008">
    <property type="entry name" value="Cytidine deaminase"/>
    <property type="match status" value="1"/>
</dbReference>
<evidence type="ECO:0000256" key="2">
    <source>
        <dbReference type="ARBA" id="ARBA00003949"/>
    </source>
</evidence>
<gene>
    <name evidence="17" type="primary">cdd</name>
    <name evidence="17" type="ORF">Ldro_0345</name>
</gene>
<feature type="binding site" evidence="14">
    <location>
        <position position="55"/>
    </location>
    <ligand>
        <name>Zn(2+)</name>
        <dbReference type="ChEBI" id="CHEBI:29105"/>
        <note>catalytic</note>
    </ligand>
</feature>
<feature type="binding site" evidence="14">
    <location>
        <position position="91"/>
    </location>
    <ligand>
        <name>Zn(2+)</name>
        <dbReference type="ChEBI" id="CHEBI:29105"/>
        <note>catalytic</note>
    </ligand>
</feature>
<evidence type="ECO:0000256" key="1">
    <source>
        <dbReference type="ARBA" id="ARBA00001947"/>
    </source>
</evidence>
<dbReference type="GO" id="GO:0005829">
    <property type="term" value="C:cytosol"/>
    <property type="evidence" value="ECO:0007669"/>
    <property type="project" value="TreeGrafter"/>
</dbReference>
<dbReference type="InterPro" id="IPR016192">
    <property type="entry name" value="APOBEC/CMP_deaminase_Zn-bd"/>
</dbReference>
<feature type="binding site" evidence="14">
    <location>
        <position position="88"/>
    </location>
    <ligand>
        <name>Zn(2+)</name>
        <dbReference type="ChEBI" id="CHEBI:29105"/>
        <note>catalytic</note>
    </ligand>
</feature>
<dbReference type="PANTHER" id="PTHR11644:SF2">
    <property type="entry name" value="CYTIDINE DEAMINASE"/>
    <property type="match status" value="1"/>
</dbReference>
<dbReference type="STRING" id="1212489.Ldro_0345"/>
<evidence type="ECO:0000313" key="17">
    <source>
        <dbReference type="EMBL" id="KTC92974.1"/>
    </source>
</evidence>
<dbReference type="InterPro" id="IPR002125">
    <property type="entry name" value="CMP_dCMP_dom"/>
</dbReference>
<organism evidence="17 18">
    <name type="scientific">Legionella drozanskii LLAP-1</name>
    <dbReference type="NCBI Taxonomy" id="1212489"/>
    <lineage>
        <taxon>Bacteria</taxon>
        <taxon>Pseudomonadati</taxon>
        <taxon>Pseudomonadota</taxon>
        <taxon>Gammaproteobacteria</taxon>
        <taxon>Legionellales</taxon>
        <taxon>Legionellaceae</taxon>
        <taxon>Legionella</taxon>
    </lineage>
</organism>
<accession>A0A0W0TBK8</accession>
<evidence type="ECO:0000313" key="18">
    <source>
        <dbReference type="Proteomes" id="UP000054736"/>
    </source>
</evidence>
<dbReference type="InterPro" id="IPR006262">
    <property type="entry name" value="Cyt_deam_tetra"/>
</dbReference>
<reference evidence="17 18" key="1">
    <citation type="submission" date="2015-11" db="EMBL/GenBank/DDBJ databases">
        <title>Genomic analysis of 38 Legionella species identifies large and diverse effector repertoires.</title>
        <authorList>
            <person name="Burstein D."/>
            <person name="Amaro F."/>
            <person name="Zusman T."/>
            <person name="Lifshitz Z."/>
            <person name="Cohen O."/>
            <person name="Gilbert J.A."/>
            <person name="Pupko T."/>
            <person name="Shuman H.A."/>
            <person name="Segal G."/>
        </authorList>
    </citation>
    <scope>NUCLEOTIDE SEQUENCE [LARGE SCALE GENOMIC DNA]</scope>
    <source>
        <strain evidence="17 18">ATCC 700990</strain>
    </source>
</reference>
<dbReference type="Gene3D" id="3.40.140.10">
    <property type="entry name" value="Cytidine Deaminase, domain 2"/>
    <property type="match status" value="1"/>
</dbReference>
<dbReference type="AlphaFoldDB" id="A0A0W0TBK8"/>
<feature type="domain" description="CMP/dCMP-type deaminase" evidence="16">
    <location>
        <begin position="3"/>
        <end position="130"/>
    </location>
</feature>
<dbReference type="GO" id="GO:0072527">
    <property type="term" value="P:pyrimidine-containing compound metabolic process"/>
    <property type="evidence" value="ECO:0007669"/>
    <property type="project" value="UniProtKB-ARBA"/>
</dbReference>
<dbReference type="PROSITE" id="PS00903">
    <property type="entry name" value="CYT_DCMP_DEAMINASES_1"/>
    <property type="match status" value="1"/>
</dbReference>
<keyword evidence="18" id="KW-1185">Reference proteome</keyword>
<dbReference type="Pfam" id="PF00383">
    <property type="entry name" value="dCMP_cyt_deam_1"/>
    <property type="match status" value="1"/>
</dbReference>
<comment type="catalytic activity">
    <reaction evidence="11 15">
        <text>cytidine + H2O + H(+) = uridine + NH4(+)</text>
        <dbReference type="Rhea" id="RHEA:16069"/>
        <dbReference type="ChEBI" id="CHEBI:15377"/>
        <dbReference type="ChEBI" id="CHEBI:15378"/>
        <dbReference type="ChEBI" id="CHEBI:16704"/>
        <dbReference type="ChEBI" id="CHEBI:17562"/>
        <dbReference type="ChEBI" id="CHEBI:28938"/>
        <dbReference type="EC" id="3.5.4.5"/>
    </reaction>
</comment>
<comment type="cofactor">
    <cofactor evidence="1 14 15">
        <name>Zn(2+)</name>
        <dbReference type="ChEBI" id="CHEBI:29105"/>
    </cofactor>
</comment>
<dbReference type="RefSeq" id="WP_058494703.1">
    <property type="nucleotide sequence ID" value="NZ_CAAAIU010000003.1"/>
</dbReference>
<evidence type="ECO:0000256" key="7">
    <source>
        <dbReference type="ARBA" id="ARBA00022801"/>
    </source>
</evidence>
<dbReference type="SUPFAM" id="SSF53927">
    <property type="entry name" value="Cytidine deaminase-like"/>
    <property type="match status" value="1"/>
</dbReference>
<evidence type="ECO:0000256" key="13">
    <source>
        <dbReference type="PIRSR" id="PIRSR606262-2"/>
    </source>
</evidence>
<evidence type="ECO:0000256" key="4">
    <source>
        <dbReference type="ARBA" id="ARBA00012783"/>
    </source>
</evidence>
<evidence type="ECO:0000256" key="9">
    <source>
        <dbReference type="ARBA" id="ARBA00032005"/>
    </source>
</evidence>
<comment type="caution">
    <text evidence="17">The sequence shown here is derived from an EMBL/GenBank/DDBJ whole genome shotgun (WGS) entry which is preliminary data.</text>
</comment>
<evidence type="ECO:0000256" key="8">
    <source>
        <dbReference type="ARBA" id="ARBA00022833"/>
    </source>
</evidence>
<dbReference type="Proteomes" id="UP000054736">
    <property type="component" value="Unassembled WGS sequence"/>
</dbReference>
<evidence type="ECO:0000256" key="6">
    <source>
        <dbReference type="ARBA" id="ARBA00022723"/>
    </source>
</evidence>
<name>A0A0W0TBK8_9GAMM</name>
<evidence type="ECO:0000256" key="14">
    <source>
        <dbReference type="PIRSR" id="PIRSR606262-3"/>
    </source>
</evidence>
<dbReference type="PATRIC" id="fig|1212489.4.peg.357"/>
<dbReference type="NCBIfam" id="NF004064">
    <property type="entry name" value="PRK05578.1"/>
    <property type="match status" value="1"/>
</dbReference>
<dbReference type="PANTHER" id="PTHR11644">
    <property type="entry name" value="CYTIDINE DEAMINASE"/>
    <property type="match status" value="1"/>
</dbReference>
<evidence type="ECO:0000256" key="10">
    <source>
        <dbReference type="ARBA" id="ARBA00049252"/>
    </source>
</evidence>
<proteinExistence type="inferred from homology"/>
<feature type="active site" description="Proton donor" evidence="12">
    <location>
        <position position="57"/>
    </location>
</feature>
<dbReference type="OrthoDB" id="9795347at2"/>
<dbReference type="InterPro" id="IPR016193">
    <property type="entry name" value="Cytidine_deaminase-like"/>
</dbReference>
<keyword evidence="7 15" id="KW-0378">Hydrolase</keyword>
<dbReference type="EMBL" id="LNXY01000003">
    <property type="protein sequence ID" value="KTC92974.1"/>
    <property type="molecule type" value="Genomic_DNA"/>
</dbReference>
<comment type="function">
    <text evidence="2 15">This enzyme scavenges exogenous and endogenous cytidine and 2'-deoxycytidine for UMP synthesis.</text>
</comment>
<dbReference type="GO" id="GO:0004126">
    <property type="term" value="F:cytidine deaminase activity"/>
    <property type="evidence" value="ECO:0007669"/>
    <property type="project" value="UniProtKB-UniRule"/>
</dbReference>
<evidence type="ECO:0000256" key="12">
    <source>
        <dbReference type="PIRSR" id="PIRSR606262-1"/>
    </source>
</evidence>
<dbReference type="CDD" id="cd01283">
    <property type="entry name" value="cytidine_deaminase"/>
    <property type="match status" value="1"/>
</dbReference>
<dbReference type="PROSITE" id="PS51747">
    <property type="entry name" value="CYT_DCMP_DEAMINASES_2"/>
    <property type="match status" value="1"/>
</dbReference>
<dbReference type="GO" id="GO:0042802">
    <property type="term" value="F:identical protein binding"/>
    <property type="evidence" value="ECO:0007669"/>
    <property type="project" value="UniProtKB-ARBA"/>
</dbReference>
<comment type="similarity">
    <text evidence="3 15">Belongs to the cytidine and deoxycytidylate deaminase family.</text>
</comment>
<feature type="binding site" evidence="13">
    <location>
        <begin position="44"/>
        <end position="50"/>
    </location>
    <ligand>
        <name>substrate</name>
    </ligand>
</feature>
<evidence type="ECO:0000256" key="5">
    <source>
        <dbReference type="ARBA" id="ARBA00018266"/>
    </source>
</evidence>
<dbReference type="EC" id="3.5.4.5" evidence="4 15"/>
<keyword evidence="6 14" id="KW-0479">Metal-binding</keyword>
<evidence type="ECO:0000256" key="15">
    <source>
        <dbReference type="RuleBase" id="RU364006"/>
    </source>
</evidence>
<sequence>MVDLIGAMINKAKAVLPSAYAPYSNYQVAACICCDDDSFQTGVNVENASYGLTICAESSAICQMITAGKQKIKSLVVLNGANSLCTPCGACRQRIAEFSTSETMIHLCNHQSLIRSLTIDELLPLAFKLKP</sequence>
<comment type="catalytic activity">
    <reaction evidence="10 15">
        <text>2'-deoxycytidine + H2O + H(+) = 2'-deoxyuridine + NH4(+)</text>
        <dbReference type="Rhea" id="RHEA:13433"/>
        <dbReference type="ChEBI" id="CHEBI:15377"/>
        <dbReference type="ChEBI" id="CHEBI:15378"/>
        <dbReference type="ChEBI" id="CHEBI:15698"/>
        <dbReference type="ChEBI" id="CHEBI:16450"/>
        <dbReference type="ChEBI" id="CHEBI:28938"/>
        <dbReference type="EC" id="3.5.4.5"/>
    </reaction>
</comment>
<evidence type="ECO:0000256" key="11">
    <source>
        <dbReference type="ARBA" id="ARBA00049558"/>
    </source>
</evidence>
<protein>
    <recommendedName>
        <fullName evidence="5 15">Cytidine deaminase</fullName>
        <ecNumber evidence="4 15">3.5.4.5</ecNumber>
    </recommendedName>
    <alternativeName>
        <fullName evidence="9 15">Cytidine aminohydrolase</fullName>
    </alternativeName>
</protein>
<keyword evidence="8 14" id="KW-0862">Zinc</keyword>